<evidence type="ECO:0000256" key="10">
    <source>
        <dbReference type="ARBA" id="ARBA00083134"/>
    </source>
</evidence>
<evidence type="ECO:0000313" key="15">
    <source>
        <dbReference type="RefSeq" id="XP_033538381.1"/>
    </source>
</evidence>
<dbReference type="EC" id="1.5.1.10" evidence="8"/>
<evidence type="ECO:0000256" key="6">
    <source>
        <dbReference type="ARBA" id="ARBA00051869"/>
    </source>
</evidence>
<evidence type="ECO:0000256" key="9">
    <source>
        <dbReference type="ARBA" id="ARBA00067598"/>
    </source>
</evidence>
<keyword evidence="14" id="KW-1185">Reference proteome</keyword>
<proteinExistence type="inferred from homology"/>
<comment type="similarity">
    <text evidence="5">Belongs to the saccharopine dehydrogenase family.</text>
</comment>
<feature type="domain" description="Saccharopine dehydrogenase NADP binding" evidence="11">
    <location>
        <begin position="8"/>
        <end position="120"/>
    </location>
</feature>
<dbReference type="SUPFAM" id="SSF55347">
    <property type="entry name" value="Glyceraldehyde-3-phosphate dehydrogenase-like, C-terminal domain"/>
    <property type="match status" value="1"/>
</dbReference>
<dbReference type="Gene3D" id="1.10.1870.10">
    <property type="entry name" value="Domain 3, Saccharopine reductase"/>
    <property type="match status" value="1"/>
</dbReference>
<accession>A0A6G1GFW6</accession>
<dbReference type="GO" id="GO:0005737">
    <property type="term" value="C:cytoplasm"/>
    <property type="evidence" value="ECO:0007669"/>
    <property type="project" value="TreeGrafter"/>
</dbReference>
<reference evidence="15" key="2">
    <citation type="submission" date="2020-04" db="EMBL/GenBank/DDBJ databases">
        <authorList>
            <consortium name="NCBI Genome Project"/>
        </authorList>
    </citation>
    <scope>NUCLEOTIDE SEQUENCE</scope>
    <source>
        <strain evidence="15">CBS 781.70</strain>
    </source>
</reference>
<evidence type="ECO:0000256" key="7">
    <source>
        <dbReference type="ARBA" id="ARBA00060549"/>
    </source>
</evidence>
<keyword evidence="3" id="KW-0560">Oxidoreductase</keyword>
<protein>
    <recommendedName>
        <fullName evidence="9">Saccharopine dehydrogenase [NADP(+), L-glutamate-forming]</fullName>
        <ecNumber evidence="8">1.5.1.10</ecNumber>
    </recommendedName>
    <alternativeName>
        <fullName evidence="10">Saccharopine reductase</fullName>
    </alternativeName>
</protein>
<evidence type="ECO:0000259" key="12">
    <source>
        <dbReference type="Pfam" id="PF16653"/>
    </source>
</evidence>
<dbReference type="Proteomes" id="UP000504638">
    <property type="component" value="Unplaced"/>
</dbReference>
<dbReference type="EMBL" id="ML975150">
    <property type="protein sequence ID" value="KAF1816750.1"/>
    <property type="molecule type" value="Genomic_DNA"/>
</dbReference>
<dbReference type="Pfam" id="PF03435">
    <property type="entry name" value="Sacchrp_dh_NADP"/>
    <property type="match status" value="1"/>
</dbReference>
<dbReference type="PANTHER" id="PTHR11133:SF22">
    <property type="entry name" value="ALPHA-AMINOADIPIC SEMIALDEHYDE SYNTHASE, MITOCHONDRIAL"/>
    <property type="match status" value="1"/>
</dbReference>
<sequence length="456" mass="49650">MASNSYSVLLLGAGFVARPTAQILSDSGVKVTVACRTLESAKSLSSGLANCTPISLDVDDTAALDGEVSKVDLAISLIPYIHHTKVIKSAIRHKKHVVTTSYVSPAMAALDQEAKDAGISVFNEIGMDPGIDHLYAIKTIAEVHEAKGKLVSFLSYCGGLPAPENSDNPLGYKFSWSARGVLLALRRTARYWKDDKEIDLRPEELMASARPYRTFPGFAFVAYPNGDSVPYKQRYNIPECRTIIRGSLRYDGFPELAKVFGDIGFLSEEQKDYLDPNSSSPPTWAEVTSKVIGSSSSKEEDLVRAISSKISFRDNDEKERILDGLRWIGMLSSTEKATASGTPLDTLCASLAAKMGYAEGERDLVFLQHTFGIEWADGKKETRTSTLVEFGDPKGYTAMTKLVGVPCAIAVLKVLDGTITRKGIFAPMDMEIAGPVMAELESKYGITMKEKTLSLQ</sequence>
<dbReference type="OrthoDB" id="10059875at2759"/>
<evidence type="ECO:0000256" key="8">
    <source>
        <dbReference type="ARBA" id="ARBA00066976"/>
    </source>
</evidence>
<dbReference type="InterPro" id="IPR051168">
    <property type="entry name" value="AASS"/>
</dbReference>
<gene>
    <name evidence="13 15" type="ORF">P152DRAFT_470732</name>
</gene>
<keyword evidence="4" id="KW-0457">Lysine biosynthesis</keyword>
<evidence type="ECO:0000256" key="5">
    <source>
        <dbReference type="ARBA" id="ARBA00038048"/>
    </source>
</evidence>
<dbReference type="GO" id="GO:0004755">
    <property type="term" value="F:saccharopine dehydrogenase (NADP+, L-glutamate-forming) activity"/>
    <property type="evidence" value="ECO:0007669"/>
    <property type="project" value="UniProtKB-EC"/>
</dbReference>
<dbReference type="PANTHER" id="PTHR11133">
    <property type="entry name" value="SACCHAROPINE DEHYDROGENASE"/>
    <property type="match status" value="1"/>
</dbReference>
<keyword evidence="2" id="KW-0521">NADP</keyword>
<organism evidence="13">
    <name type="scientific">Eremomyces bilateralis CBS 781.70</name>
    <dbReference type="NCBI Taxonomy" id="1392243"/>
    <lineage>
        <taxon>Eukaryota</taxon>
        <taxon>Fungi</taxon>
        <taxon>Dikarya</taxon>
        <taxon>Ascomycota</taxon>
        <taxon>Pezizomycotina</taxon>
        <taxon>Dothideomycetes</taxon>
        <taxon>Dothideomycetes incertae sedis</taxon>
        <taxon>Eremomycetales</taxon>
        <taxon>Eremomycetaceae</taxon>
        <taxon>Eremomyces</taxon>
    </lineage>
</organism>
<evidence type="ECO:0000256" key="2">
    <source>
        <dbReference type="ARBA" id="ARBA00022857"/>
    </source>
</evidence>
<evidence type="ECO:0000256" key="1">
    <source>
        <dbReference type="ARBA" id="ARBA00022605"/>
    </source>
</evidence>
<dbReference type="InterPro" id="IPR005097">
    <property type="entry name" value="Sacchrp_dh_NADP-bd"/>
</dbReference>
<evidence type="ECO:0000259" key="11">
    <source>
        <dbReference type="Pfam" id="PF03435"/>
    </source>
</evidence>
<dbReference type="Pfam" id="PF16653">
    <property type="entry name" value="Sacchrp_dh_C"/>
    <property type="match status" value="1"/>
</dbReference>
<name>A0A6G1GFW6_9PEZI</name>
<comment type="pathway">
    <text evidence="7">Amino-acid biosynthesis; L-lysine biosynthesis via AAA pathway; L-lysine from L-alpha-aminoadipate (fungal route): step 2/3.</text>
</comment>
<comment type="catalytic activity">
    <reaction evidence="6">
        <text>L-saccharopine + NADP(+) + H2O = (S)-2-amino-6-oxohexanoate + L-glutamate + NADPH + H(+)</text>
        <dbReference type="Rhea" id="RHEA:10020"/>
        <dbReference type="ChEBI" id="CHEBI:15377"/>
        <dbReference type="ChEBI" id="CHEBI:15378"/>
        <dbReference type="ChEBI" id="CHEBI:29985"/>
        <dbReference type="ChEBI" id="CHEBI:57783"/>
        <dbReference type="ChEBI" id="CHEBI:57951"/>
        <dbReference type="ChEBI" id="CHEBI:58321"/>
        <dbReference type="ChEBI" id="CHEBI:58349"/>
        <dbReference type="EC" id="1.5.1.10"/>
    </reaction>
</comment>
<reference evidence="13 15" key="1">
    <citation type="submission" date="2020-01" db="EMBL/GenBank/DDBJ databases">
        <authorList>
            <consortium name="DOE Joint Genome Institute"/>
            <person name="Haridas S."/>
            <person name="Albert R."/>
            <person name="Binder M."/>
            <person name="Bloem J."/>
            <person name="Labutti K."/>
            <person name="Salamov A."/>
            <person name="Andreopoulos B."/>
            <person name="Baker S.E."/>
            <person name="Barry K."/>
            <person name="Bills G."/>
            <person name="Bluhm B.H."/>
            <person name="Cannon C."/>
            <person name="Castanera R."/>
            <person name="Culley D.E."/>
            <person name="Daum C."/>
            <person name="Ezra D."/>
            <person name="Gonzalez J.B."/>
            <person name="Henrissat B."/>
            <person name="Kuo A."/>
            <person name="Liang C."/>
            <person name="Lipzen A."/>
            <person name="Lutzoni F."/>
            <person name="Magnuson J."/>
            <person name="Mondo S."/>
            <person name="Nolan M."/>
            <person name="Ohm R."/>
            <person name="Pangilinan J."/>
            <person name="Park H.-J."/>
            <person name="Ramirez L."/>
            <person name="Alfaro M."/>
            <person name="Sun H."/>
            <person name="Tritt A."/>
            <person name="Yoshinaga Y."/>
            <person name="Zwiers L.-H."/>
            <person name="Turgeon B.G."/>
            <person name="Goodwin S.B."/>
            <person name="Spatafora J.W."/>
            <person name="Crous P.W."/>
            <person name="Grigoriev I.V."/>
        </authorList>
    </citation>
    <scope>NUCLEOTIDE SEQUENCE</scope>
    <source>
        <strain evidence="13 15">CBS 781.70</strain>
    </source>
</reference>
<feature type="domain" description="Saccharopine dehydrogenase-like C-terminal" evidence="12">
    <location>
        <begin position="126"/>
        <end position="446"/>
    </location>
</feature>
<dbReference type="RefSeq" id="XP_033538381.1">
    <property type="nucleotide sequence ID" value="XM_033681000.1"/>
</dbReference>
<evidence type="ECO:0000256" key="3">
    <source>
        <dbReference type="ARBA" id="ARBA00023002"/>
    </source>
</evidence>
<evidence type="ECO:0000313" key="14">
    <source>
        <dbReference type="Proteomes" id="UP000504638"/>
    </source>
</evidence>
<dbReference type="FunFam" id="1.10.1870.10:FF:000002">
    <property type="entry name" value="Saccharopine dehydrogenase Lys9"/>
    <property type="match status" value="1"/>
</dbReference>
<dbReference type="InterPro" id="IPR036291">
    <property type="entry name" value="NAD(P)-bd_dom_sf"/>
</dbReference>
<evidence type="ECO:0000256" key="4">
    <source>
        <dbReference type="ARBA" id="ARBA00023154"/>
    </source>
</evidence>
<dbReference type="GeneID" id="54421570"/>
<reference evidence="15" key="3">
    <citation type="submission" date="2025-04" db="UniProtKB">
        <authorList>
            <consortium name="RefSeq"/>
        </authorList>
    </citation>
    <scope>IDENTIFICATION</scope>
    <source>
        <strain evidence="15">CBS 781.70</strain>
    </source>
</reference>
<dbReference type="SUPFAM" id="SSF51735">
    <property type="entry name" value="NAD(P)-binding Rossmann-fold domains"/>
    <property type="match status" value="1"/>
</dbReference>
<dbReference type="InterPro" id="IPR032095">
    <property type="entry name" value="Sacchrp_dh-like_C"/>
</dbReference>
<dbReference type="Gene3D" id="3.30.360.10">
    <property type="entry name" value="Dihydrodipicolinate Reductase, domain 2"/>
    <property type="match status" value="1"/>
</dbReference>
<dbReference type="Gene3D" id="3.40.50.720">
    <property type="entry name" value="NAD(P)-binding Rossmann-like Domain"/>
    <property type="match status" value="1"/>
</dbReference>
<evidence type="ECO:0000313" key="13">
    <source>
        <dbReference type="EMBL" id="KAF1816750.1"/>
    </source>
</evidence>
<dbReference type="GO" id="GO:0019878">
    <property type="term" value="P:lysine biosynthetic process via aminoadipic acid"/>
    <property type="evidence" value="ECO:0007669"/>
    <property type="project" value="TreeGrafter"/>
</dbReference>
<dbReference type="FunFam" id="3.30.360.10:FF:000008">
    <property type="entry name" value="Alpha-aminoadipic semialdehyde synthase, mitochondrial"/>
    <property type="match status" value="1"/>
</dbReference>
<dbReference type="AlphaFoldDB" id="A0A6G1GFW6"/>
<keyword evidence="1" id="KW-0028">Amino-acid biosynthesis</keyword>
<dbReference type="FunFam" id="3.40.50.720:FF:000072">
    <property type="entry name" value="Saccharopine dehydrogenase [NADP(+), L-glutamate-forming]"/>
    <property type="match status" value="1"/>
</dbReference>